<gene>
    <name evidence="4" type="ORF">MATL_G00067150</name>
</gene>
<dbReference type="EMBL" id="JAFDVH010000004">
    <property type="protein sequence ID" value="KAG7481466.1"/>
    <property type="molecule type" value="Genomic_DNA"/>
</dbReference>
<feature type="region of interest" description="Disordered" evidence="3">
    <location>
        <begin position="293"/>
        <end position="327"/>
    </location>
</feature>
<organism evidence="4 5">
    <name type="scientific">Megalops atlanticus</name>
    <name type="common">Tarpon</name>
    <name type="synonym">Clupea gigantea</name>
    <dbReference type="NCBI Taxonomy" id="7932"/>
    <lineage>
        <taxon>Eukaryota</taxon>
        <taxon>Metazoa</taxon>
        <taxon>Chordata</taxon>
        <taxon>Craniata</taxon>
        <taxon>Vertebrata</taxon>
        <taxon>Euteleostomi</taxon>
        <taxon>Actinopterygii</taxon>
        <taxon>Neopterygii</taxon>
        <taxon>Teleostei</taxon>
        <taxon>Elopiformes</taxon>
        <taxon>Megalopidae</taxon>
        <taxon>Megalops</taxon>
    </lineage>
</organism>
<keyword evidence="1 2" id="KW-0175">Coiled coil</keyword>
<feature type="compositionally biased region" description="Basic and acidic residues" evidence="3">
    <location>
        <begin position="293"/>
        <end position="315"/>
    </location>
</feature>
<feature type="region of interest" description="Disordered" evidence="3">
    <location>
        <begin position="432"/>
        <end position="451"/>
    </location>
</feature>
<evidence type="ECO:0000313" key="4">
    <source>
        <dbReference type="EMBL" id="KAG7481466.1"/>
    </source>
</evidence>
<keyword evidence="5" id="KW-1185">Reference proteome</keyword>
<name>A0A9D3THX9_MEGAT</name>
<reference evidence="4" key="1">
    <citation type="submission" date="2021-01" db="EMBL/GenBank/DDBJ databases">
        <authorList>
            <person name="Zahm M."/>
            <person name="Roques C."/>
            <person name="Cabau C."/>
            <person name="Klopp C."/>
            <person name="Donnadieu C."/>
            <person name="Jouanno E."/>
            <person name="Lampietro C."/>
            <person name="Louis A."/>
            <person name="Herpin A."/>
            <person name="Echchiki A."/>
            <person name="Berthelot C."/>
            <person name="Parey E."/>
            <person name="Roest-Crollius H."/>
            <person name="Braasch I."/>
            <person name="Postlethwait J."/>
            <person name="Bobe J."/>
            <person name="Montfort J."/>
            <person name="Bouchez O."/>
            <person name="Begum T."/>
            <person name="Mejri S."/>
            <person name="Adams A."/>
            <person name="Chen W.-J."/>
            <person name="Guiguen Y."/>
        </authorList>
    </citation>
    <scope>NUCLEOTIDE SEQUENCE</scope>
    <source>
        <strain evidence="4">YG-15Mar2019-1</strain>
        <tissue evidence="4">Brain</tissue>
    </source>
</reference>
<dbReference type="AlphaFoldDB" id="A0A9D3THX9"/>
<dbReference type="InterPro" id="IPR039902">
    <property type="entry name" value="CCDC148/CCDC112"/>
</dbReference>
<evidence type="ECO:0000256" key="1">
    <source>
        <dbReference type="ARBA" id="ARBA00023054"/>
    </source>
</evidence>
<dbReference type="Proteomes" id="UP001046870">
    <property type="component" value="Chromosome 4"/>
</dbReference>
<feature type="compositionally biased region" description="Basic and acidic residues" evidence="3">
    <location>
        <begin position="465"/>
        <end position="477"/>
    </location>
</feature>
<evidence type="ECO:0008006" key="6">
    <source>
        <dbReference type="Google" id="ProtNLM"/>
    </source>
</evidence>
<comment type="caution">
    <text evidence="4">The sequence shown here is derived from an EMBL/GenBank/DDBJ whole genome shotgun (WGS) entry which is preliminary data.</text>
</comment>
<feature type="compositionally biased region" description="Basic and acidic residues" evidence="3">
    <location>
        <begin position="22"/>
        <end position="44"/>
    </location>
</feature>
<feature type="coiled-coil region" evidence="2">
    <location>
        <begin position="44"/>
        <end position="71"/>
    </location>
</feature>
<evidence type="ECO:0000256" key="2">
    <source>
        <dbReference type="SAM" id="Coils"/>
    </source>
</evidence>
<feature type="region of interest" description="Disordered" evidence="3">
    <location>
        <begin position="1"/>
        <end position="44"/>
    </location>
</feature>
<sequence>MAALATTASAETLPEGSSQNEDDFRIATHHENLNRREKAAQTKKSEFLRNVETLRKQVDKLEKEKALSNQSKNLFRDDSGTLEEFDNRLKDDRKTDLMKLQQQLRKLNNGVNRFQRQLMDVKPTPELIEKLREIMTEVENSISSFKEDQRQSFEELLKEEKTCWQEICAFEKKIGMWSSAAVVSAVPKAPPAPLAKAGLAGAPDGELPPEVTELERFLQRTGGRQGGWDQYDHQSFLKVWTKHGGRPAHRKEALLHLPGKTEEEVRQHEEWYQTLLLLEERKREAIQRWKTERQQKKEAELRQQEEKEDMARQEEAGLVEAQQRREEEERREATARLQAWKAQRRLQVAHEEQRRLHTEVLERKRTKEKRRRQLEVKLVVEARVRERKQQEQLLLLERELFEQEEMRERARSAARQIRHFQERDLYKLETKLQEKQTKEEEEEEKQKKLAKLKEKVEVHRDPTRVWKPTKGWEERTKQIGPTGGGPVLQMFHRAVPNWRQGL</sequence>
<evidence type="ECO:0000256" key="3">
    <source>
        <dbReference type="SAM" id="MobiDB-lite"/>
    </source>
</evidence>
<protein>
    <recommendedName>
        <fullName evidence="6">Coiled-coil domain-containing protein 112</fullName>
    </recommendedName>
</protein>
<dbReference type="PANTHER" id="PTHR21549:SF0">
    <property type="entry name" value="COILED-COIL DOMAIN-CONTAINING PROTEIN 112"/>
    <property type="match status" value="1"/>
</dbReference>
<evidence type="ECO:0000313" key="5">
    <source>
        <dbReference type="Proteomes" id="UP001046870"/>
    </source>
</evidence>
<feature type="compositionally biased region" description="Low complexity" evidence="3">
    <location>
        <begin position="1"/>
        <end position="13"/>
    </location>
</feature>
<accession>A0A9D3THX9</accession>
<feature type="region of interest" description="Disordered" evidence="3">
    <location>
        <begin position="465"/>
        <end position="488"/>
    </location>
</feature>
<feature type="coiled-coil region" evidence="2">
    <location>
        <begin position="97"/>
        <end position="148"/>
    </location>
</feature>
<dbReference type="PANTHER" id="PTHR21549">
    <property type="entry name" value="MUTATED IN BLADDER CANCER 1"/>
    <property type="match status" value="1"/>
</dbReference>
<proteinExistence type="predicted"/>
<dbReference type="OrthoDB" id="2152435at2759"/>